<gene>
    <name evidence="1" type="ORF">ACFP1Z_09030</name>
</gene>
<sequence length="208" mass="21521">MRQRALPAVLFALAVVFGCAVPLVGCHPLQRIVPGRAAGAEPGAARTSTAADRTGGTGIFLDRDTCAMSGGGSWFQVDCADARASARVLARYSGPESRGPRCPEPTDFVLGITGEAHAREGYACLRNLRPPHPGDPGMGGGPLTVTGDCVATEPGGLVRETACDGSGPRAPQYKITREVEGRAECPPETDLYVHVGGGTPIGCARRLQ</sequence>
<evidence type="ECO:0000313" key="1">
    <source>
        <dbReference type="EMBL" id="MFC5720304.1"/>
    </source>
</evidence>
<dbReference type="EMBL" id="JBHSPB010000004">
    <property type="protein sequence ID" value="MFC5720304.1"/>
    <property type="molecule type" value="Genomic_DNA"/>
</dbReference>
<protein>
    <recommendedName>
        <fullName evidence="3">Lipoprotein</fullName>
    </recommendedName>
</protein>
<dbReference type="Proteomes" id="UP001596083">
    <property type="component" value="Unassembled WGS sequence"/>
</dbReference>
<name>A0ABW0YYJ1_9ACTN</name>
<dbReference type="RefSeq" id="WP_390315404.1">
    <property type="nucleotide sequence ID" value="NZ_JBHSPB010000004.1"/>
</dbReference>
<proteinExistence type="predicted"/>
<organism evidence="1 2">
    <name type="scientific">Streptomyces gamaensis</name>
    <dbReference type="NCBI Taxonomy" id="1763542"/>
    <lineage>
        <taxon>Bacteria</taxon>
        <taxon>Bacillati</taxon>
        <taxon>Actinomycetota</taxon>
        <taxon>Actinomycetes</taxon>
        <taxon>Kitasatosporales</taxon>
        <taxon>Streptomycetaceae</taxon>
        <taxon>Streptomyces</taxon>
    </lineage>
</organism>
<accession>A0ABW0YYJ1</accession>
<keyword evidence="2" id="KW-1185">Reference proteome</keyword>
<evidence type="ECO:0000313" key="2">
    <source>
        <dbReference type="Proteomes" id="UP001596083"/>
    </source>
</evidence>
<dbReference type="PROSITE" id="PS51257">
    <property type="entry name" value="PROKAR_LIPOPROTEIN"/>
    <property type="match status" value="1"/>
</dbReference>
<evidence type="ECO:0008006" key="3">
    <source>
        <dbReference type="Google" id="ProtNLM"/>
    </source>
</evidence>
<reference evidence="2" key="1">
    <citation type="journal article" date="2019" name="Int. J. Syst. Evol. Microbiol.">
        <title>The Global Catalogue of Microorganisms (GCM) 10K type strain sequencing project: providing services to taxonomists for standard genome sequencing and annotation.</title>
        <authorList>
            <consortium name="The Broad Institute Genomics Platform"/>
            <consortium name="The Broad Institute Genome Sequencing Center for Infectious Disease"/>
            <person name="Wu L."/>
            <person name="Ma J."/>
        </authorList>
    </citation>
    <scope>NUCLEOTIDE SEQUENCE [LARGE SCALE GENOMIC DNA]</scope>
    <source>
        <strain evidence="2">CGMCC 4.7304</strain>
    </source>
</reference>
<comment type="caution">
    <text evidence="1">The sequence shown here is derived from an EMBL/GenBank/DDBJ whole genome shotgun (WGS) entry which is preliminary data.</text>
</comment>